<reference evidence="1" key="1">
    <citation type="submission" date="2020-11" db="EMBL/GenBank/DDBJ databases">
        <authorList>
            <consortium name="DOE Joint Genome Institute"/>
            <person name="Ahrendt S."/>
            <person name="Riley R."/>
            <person name="Andreopoulos W."/>
            <person name="Labutti K."/>
            <person name="Pangilinan J."/>
            <person name="Ruiz-Duenas F.J."/>
            <person name="Barrasa J.M."/>
            <person name="Sanchez-Garcia M."/>
            <person name="Camarero S."/>
            <person name="Miyauchi S."/>
            <person name="Serrano A."/>
            <person name="Linde D."/>
            <person name="Babiker R."/>
            <person name="Drula E."/>
            <person name="Ayuso-Fernandez I."/>
            <person name="Pacheco R."/>
            <person name="Padilla G."/>
            <person name="Ferreira P."/>
            <person name="Barriuso J."/>
            <person name="Kellner H."/>
            <person name="Castanera R."/>
            <person name="Alfaro M."/>
            <person name="Ramirez L."/>
            <person name="Pisabarro A.G."/>
            <person name="Kuo A."/>
            <person name="Tritt A."/>
            <person name="Lipzen A."/>
            <person name="He G."/>
            <person name="Yan M."/>
            <person name="Ng V."/>
            <person name="Cullen D."/>
            <person name="Martin F."/>
            <person name="Rosso M.-N."/>
            <person name="Henrissat B."/>
            <person name="Hibbett D."/>
            <person name="Martinez A.T."/>
            <person name="Grigoriev I.V."/>
        </authorList>
    </citation>
    <scope>NUCLEOTIDE SEQUENCE</scope>
    <source>
        <strain evidence="1">MF-IS2</strain>
    </source>
</reference>
<evidence type="ECO:0000313" key="2">
    <source>
        <dbReference type="Proteomes" id="UP000807342"/>
    </source>
</evidence>
<dbReference type="GO" id="GO:0008168">
    <property type="term" value="F:methyltransferase activity"/>
    <property type="evidence" value="ECO:0007669"/>
    <property type="project" value="UniProtKB-KW"/>
</dbReference>
<protein>
    <submittedName>
        <fullName evidence="1">S-adenosyl-L-methionine-dependent methyltransferase</fullName>
    </submittedName>
</protein>
<dbReference type="Proteomes" id="UP000807342">
    <property type="component" value="Unassembled WGS sequence"/>
</dbReference>
<dbReference type="CDD" id="cd02440">
    <property type="entry name" value="AdoMet_MTases"/>
    <property type="match status" value="1"/>
</dbReference>
<dbReference type="Gene3D" id="3.40.50.150">
    <property type="entry name" value="Vaccinia Virus protein VP39"/>
    <property type="match status" value="1"/>
</dbReference>
<dbReference type="PANTHER" id="PTHR43591">
    <property type="entry name" value="METHYLTRANSFERASE"/>
    <property type="match status" value="1"/>
</dbReference>
<dbReference type="InterPro" id="IPR029063">
    <property type="entry name" value="SAM-dependent_MTases_sf"/>
</dbReference>
<evidence type="ECO:0000313" key="1">
    <source>
        <dbReference type="EMBL" id="KAF9454304.1"/>
    </source>
</evidence>
<dbReference type="EMBL" id="MU151055">
    <property type="protein sequence ID" value="KAF9454304.1"/>
    <property type="molecule type" value="Genomic_DNA"/>
</dbReference>
<dbReference type="OrthoDB" id="2013972at2759"/>
<accession>A0A9P5XPE8</accession>
<dbReference type="AlphaFoldDB" id="A0A9P5XPE8"/>
<dbReference type="Pfam" id="PF13489">
    <property type="entry name" value="Methyltransf_23"/>
    <property type="match status" value="1"/>
</dbReference>
<dbReference type="SUPFAM" id="SSF53335">
    <property type="entry name" value="S-adenosyl-L-methionine-dependent methyltransferases"/>
    <property type="match status" value="1"/>
</dbReference>
<keyword evidence="1" id="KW-0489">Methyltransferase</keyword>
<keyword evidence="1" id="KW-0808">Transferase</keyword>
<comment type="caution">
    <text evidence="1">The sequence shown here is derived from an EMBL/GenBank/DDBJ whole genome shotgun (WGS) entry which is preliminary data.</text>
</comment>
<name>A0A9P5XPE8_9AGAR</name>
<organism evidence="1 2">
    <name type="scientific">Macrolepiota fuliginosa MF-IS2</name>
    <dbReference type="NCBI Taxonomy" id="1400762"/>
    <lineage>
        <taxon>Eukaryota</taxon>
        <taxon>Fungi</taxon>
        <taxon>Dikarya</taxon>
        <taxon>Basidiomycota</taxon>
        <taxon>Agaricomycotina</taxon>
        <taxon>Agaricomycetes</taxon>
        <taxon>Agaricomycetidae</taxon>
        <taxon>Agaricales</taxon>
        <taxon>Agaricineae</taxon>
        <taxon>Agaricaceae</taxon>
        <taxon>Macrolepiota</taxon>
    </lineage>
</organism>
<dbReference type="GO" id="GO:0032259">
    <property type="term" value="P:methylation"/>
    <property type="evidence" value="ECO:0007669"/>
    <property type="project" value="UniProtKB-KW"/>
</dbReference>
<sequence length="304" mass="34276">MSNVEDLYKLPHDVQELNRLDVQHRMWLLMVGGLYPSELSSVVERLMTSGTPRIMDVGCGSGIWAVEMAKQFPQAEVIGIDITPLKLYRPIPPNFIFRQQNLAGGLPIEYTNQFDIIHCRCVCQHVPDPQRLIDDIVRCLKPGGLALIPDGEWVAFDEDRKPLEPFVYNPSLSIEENIMNTRKLSAYGGWLNAFGRATLSPTYQFPNLLLENNGGVRNIMFREHWAPTGWAGKGIPHGEEIGAIMYLNLKEFLQTASSAITNQGVPIAVVDALRERATEELNERRHNVWYYTSAVALDAPHPKL</sequence>
<proteinExistence type="predicted"/>
<keyword evidence="2" id="KW-1185">Reference proteome</keyword>
<gene>
    <name evidence="1" type="ORF">P691DRAFT_809848</name>
</gene>